<evidence type="ECO:0000313" key="10">
    <source>
        <dbReference type="EMBL" id="AIL31991.1"/>
    </source>
</evidence>
<dbReference type="EMBL" id="CP009238">
    <property type="protein sequence ID" value="AIL31991.1"/>
    <property type="molecule type" value="Genomic_DNA"/>
</dbReference>
<dbReference type="HOGENOM" id="CLU_001265_47_0_4"/>
<keyword evidence="7 8" id="KW-0472">Membrane</keyword>
<keyword evidence="11" id="KW-1185">Reference proteome</keyword>
<feature type="transmembrane region" description="Helical" evidence="8">
    <location>
        <begin position="45"/>
        <end position="64"/>
    </location>
</feature>
<dbReference type="InterPro" id="IPR004812">
    <property type="entry name" value="Efflux_drug-R_Bcr/CmlA"/>
</dbReference>
<dbReference type="Gene3D" id="1.20.1720.10">
    <property type="entry name" value="Multidrug resistance protein D"/>
    <property type="match status" value="1"/>
</dbReference>
<feature type="transmembrane region" description="Helical" evidence="8">
    <location>
        <begin position="347"/>
        <end position="368"/>
    </location>
</feature>
<comment type="similarity">
    <text evidence="2 8">Belongs to the major facilitator superfamily. Bcr/CmlA family.</text>
</comment>
<evidence type="ECO:0000256" key="6">
    <source>
        <dbReference type="ARBA" id="ARBA00022989"/>
    </source>
</evidence>
<dbReference type="PANTHER" id="PTHR23502">
    <property type="entry name" value="MAJOR FACILITATOR SUPERFAMILY"/>
    <property type="match status" value="1"/>
</dbReference>
<protein>
    <recommendedName>
        <fullName evidence="8">Bcr/CflA family efflux transporter</fullName>
    </recommendedName>
</protein>
<dbReference type="InterPro" id="IPR020846">
    <property type="entry name" value="MFS_dom"/>
</dbReference>
<evidence type="ECO:0000256" key="7">
    <source>
        <dbReference type="ARBA" id="ARBA00023136"/>
    </source>
</evidence>
<feature type="transmembrane region" description="Helical" evidence="8">
    <location>
        <begin position="76"/>
        <end position="95"/>
    </location>
</feature>
<proteinExistence type="inferred from homology"/>
<feature type="transmembrane region" description="Helical" evidence="8">
    <location>
        <begin position="307"/>
        <end position="326"/>
    </location>
</feature>
<feature type="transmembrane region" description="Helical" evidence="8">
    <location>
        <begin position="374"/>
        <end position="393"/>
    </location>
</feature>
<dbReference type="SUPFAM" id="SSF103473">
    <property type="entry name" value="MFS general substrate transporter"/>
    <property type="match status" value="1"/>
</dbReference>
<dbReference type="RefSeq" id="WP_038497874.1">
    <property type="nucleotide sequence ID" value="NZ_AFWK01000025.1"/>
</dbReference>
<dbReference type="CDD" id="cd17320">
    <property type="entry name" value="MFS_MdfA_MDR_like"/>
    <property type="match status" value="1"/>
</dbReference>
<accession>A0A077DCT6</accession>
<feature type="transmembrane region" description="Helical" evidence="8">
    <location>
        <begin position="101"/>
        <end position="122"/>
    </location>
</feature>
<sequence>MTKNPGFYTLGLILGIMTAIGPFAIDMYLPSLPTITEHLHTTEGQTQLTLVAFSFAMGMSQLFYGALSDTYGRRKPLLIGLSIFTICTIACALASSIEALIAFRFFQGMGAAAGSVTAYAIVRDFYTGTQATKLISFLMLVFSVSPILAPIAGSFIVSISQGEWRWIFWTITVIAAIDICLAYFFIPESRPAEKRQGATLTKAFKNFGILIKDPHIIGLALIGACNIAAFFCFLFTSSFVFQGYYHQSSSHYALLFGLNAATFFLSAQLNSFLGKRVGLPNLVRIGMSGSVTALGILWIYLHFLGENLYVFMPLLMLGSMCMAWTIPTSTVIAMEKYGQLAASTSSLIGSCQIIMGSIAGAIMSHLHAQTPHTLISGMVSWLIIAFLIMLWVIPKVKKAKIIAQ</sequence>
<dbReference type="PROSITE" id="PS50850">
    <property type="entry name" value="MFS"/>
    <property type="match status" value="1"/>
</dbReference>
<name>A0A077DCT6_9BURK</name>
<dbReference type="NCBIfam" id="TIGR00710">
    <property type="entry name" value="efflux_Bcr_CflA"/>
    <property type="match status" value="1"/>
</dbReference>
<dbReference type="Pfam" id="PF07690">
    <property type="entry name" value="MFS_1"/>
    <property type="match status" value="1"/>
</dbReference>
<comment type="subcellular location">
    <subcellularLocation>
        <location evidence="8">Cell inner membrane</location>
        <topology evidence="8">Multi-pass membrane protein</topology>
    </subcellularLocation>
    <subcellularLocation>
        <location evidence="1">Cell membrane</location>
        <topology evidence="1">Multi-pass membrane protein</topology>
    </subcellularLocation>
</comment>
<keyword evidence="3 8" id="KW-0813">Transport</keyword>
<keyword evidence="6 8" id="KW-1133">Transmembrane helix</keyword>
<dbReference type="eggNOG" id="COG2814">
    <property type="taxonomic scope" value="Bacteria"/>
</dbReference>
<feature type="transmembrane region" description="Helical" evidence="8">
    <location>
        <begin position="7"/>
        <end position="25"/>
    </location>
</feature>
<feature type="transmembrane region" description="Helical" evidence="8">
    <location>
        <begin position="282"/>
        <end position="301"/>
    </location>
</feature>
<dbReference type="STRING" id="1072685.IX83_00430"/>
<dbReference type="AlphaFoldDB" id="A0A077DCT6"/>
<evidence type="ECO:0000256" key="8">
    <source>
        <dbReference type="RuleBase" id="RU365088"/>
    </source>
</evidence>
<evidence type="ECO:0000256" key="4">
    <source>
        <dbReference type="ARBA" id="ARBA00022475"/>
    </source>
</evidence>
<dbReference type="Proteomes" id="UP000028945">
    <property type="component" value="Chromosome"/>
</dbReference>
<dbReference type="KEGG" id="bpsi:IX83_00430"/>
<feature type="transmembrane region" description="Helical" evidence="8">
    <location>
        <begin position="134"/>
        <end position="160"/>
    </location>
</feature>
<evidence type="ECO:0000256" key="5">
    <source>
        <dbReference type="ARBA" id="ARBA00022692"/>
    </source>
</evidence>
<dbReference type="InterPro" id="IPR011701">
    <property type="entry name" value="MFS"/>
</dbReference>
<evidence type="ECO:0000313" key="11">
    <source>
        <dbReference type="Proteomes" id="UP000028945"/>
    </source>
</evidence>
<gene>
    <name evidence="10" type="ORF">IX83_00430</name>
</gene>
<feature type="transmembrane region" description="Helical" evidence="8">
    <location>
        <begin position="216"/>
        <end position="240"/>
    </location>
</feature>
<dbReference type="PANTHER" id="PTHR23502:SF132">
    <property type="entry name" value="POLYAMINE TRANSPORTER 2-RELATED"/>
    <property type="match status" value="1"/>
</dbReference>
<feature type="transmembrane region" description="Helical" evidence="8">
    <location>
        <begin position="252"/>
        <end position="270"/>
    </location>
</feature>
<feature type="transmembrane region" description="Helical" evidence="8">
    <location>
        <begin position="166"/>
        <end position="186"/>
    </location>
</feature>
<evidence type="ECO:0000256" key="1">
    <source>
        <dbReference type="ARBA" id="ARBA00004651"/>
    </source>
</evidence>
<keyword evidence="5 8" id="KW-0812">Transmembrane</keyword>
<dbReference type="OrthoDB" id="9814303at2"/>
<evidence type="ECO:0000256" key="2">
    <source>
        <dbReference type="ARBA" id="ARBA00006236"/>
    </source>
</evidence>
<evidence type="ECO:0000259" key="9">
    <source>
        <dbReference type="PROSITE" id="PS50850"/>
    </source>
</evidence>
<dbReference type="GO" id="GO:0042910">
    <property type="term" value="F:xenobiotic transmembrane transporter activity"/>
    <property type="evidence" value="ECO:0007669"/>
    <property type="project" value="InterPro"/>
</dbReference>
<dbReference type="InterPro" id="IPR036259">
    <property type="entry name" value="MFS_trans_sf"/>
</dbReference>
<keyword evidence="8" id="KW-0997">Cell inner membrane</keyword>
<feature type="domain" description="Major facilitator superfamily (MFS) profile" evidence="9">
    <location>
        <begin position="10"/>
        <end position="397"/>
    </location>
</feature>
<keyword evidence="4" id="KW-1003">Cell membrane</keyword>
<dbReference type="GO" id="GO:0005886">
    <property type="term" value="C:plasma membrane"/>
    <property type="evidence" value="ECO:0007669"/>
    <property type="project" value="UniProtKB-SubCell"/>
</dbReference>
<evidence type="ECO:0000256" key="3">
    <source>
        <dbReference type="ARBA" id="ARBA00022448"/>
    </source>
</evidence>
<dbReference type="GO" id="GO:1990961">
    <property type="term" value="P:xenobiotic detoxification by transmembrane export across the plasma membrane"/>
    <property type="evidence" value="ECO:0007669"/>
    <property type="project" value="InterPro"/>
</dbReference>
<organism evidence="10 11">
    <name type="scientific">Basilea psittacipulmonis DSM 24701</name>
    <dbReference type="NCBI Taxonomy" id="1072685"/>
    <lineage>
        <taxon>Bacteria</taxon>
        <taxon>Pseudomonadati</taxon>
        <taxon>Pseudomonadota</taxon>
        <taxon>Betaproteobacteria</taxon>
        <taxon>Burkholderiales</taxon>
        <taxon>Alcaligenaceae</taxon>
        <taxon>Basilea</taxon>
    </lineage>
</organism>
<reference evidence="10 11" key="1">
    <citation type="journal article" date="2014" name="BMC Genomics">
        <title>A genomic perspective on a new bacterial genus and species from the Alcaligenaceae family, Basilea psittacipulmonis.</title>
        <authorList>
            <person name="Whiteson K.L."/>
            <person name="Hernandez D."/>
            <person name="Lazarevic V."/>
            <person name="Gaia N."/>
            <person name="Farinelli L."/>
            <person name="Francois P."/>
            <person name="Pilo P."/>
            <person name="Frey J."/>
            <person name="Schrenzel J."/>
        </authorList>
    </citation>
    <scope>NUCLEOTIDE SEQUENCE [LARGE SCALE GENOMIC DNA]</scope>
    <source>
        <strain evidence="10 11">DSM 24701</strain>
    </source>
</reference>